<reference evidence="2 3" key="1">
    <citation type="journal article" date="2015" name="J. Microbiol.">
        <title>Sphingosinicella ginsenosidimutans sp. nov., with ginsenoside converting activity.</title>
        <authorList>
            <person name="Kim J.K."/>
            <person name="Kang M.S."/>
            <person name="Park S.C."/>
            <person name="Kim K.M."/>
            <person name="Choi K."/>
            <person name="Yoon M.H."/>
            <person name="Im W.T."/>
        </authorList>
    </citation>
    <scope>NUCLEOTIDE SEQUENCE [LARGE SCALE GENOMIC DNA]</scope>
    <source>
        <strain evidence="2 3">BS-11</strain>
    </source>
</reference>
<dbReference type="RefSeq" id="WP_147043298.1">
    <property type="nucleotide sequence ID" value="NZ_BAABIR010000004.1"/>
</dbReference>
<evidence type="ECO:0000313" key="2">
    <source>
        <dbReference type="EMBL" id="TXC63890.1"/>
    </source>
</evidence>
<keyword evidence="3" id="KW-1185">Reference proteome</keyword>
<organism evidence="2 3">
    <name type="scientific">Allosphingosinicella ginsenosidimutans</name>
    <dbReference type="NCBI Taxonomy" id="1176539"/>
    <lineage>
        <taxon>Bacteria</taxon>
        <taxon>Pseudomonadati</taxon>
        <taxon>Pseudomonadota</taxon>
        <taxon>Alphaproteobacteria</taxon>
        <taxon>Sphingomonadales</taxon>
        <taxon>Sphingomonadaceae</taxon>
        <taxon>Allosphingosinicella</taxon>
    </lineage>
</organism>
<sequence length="174" mass="18778">MADDSPEKPAPEDAPADFEVDGDDYSEEPFTAADFHNVAQKQIAHAAMEMLAQSKLPWALVAPLLEAARDVMADDLREAGRVRLHTLTAEGDSWVDAEEAFLGIEIEDRDTGQPWLSETWWLSDIATADGDPEDVRAVIRALGRTIAKLEAWLAAREGPGGEGDTPPGPGDKTG</sequence>
<gene>
    <name evidence="2" type="ORF">FRZ32_09615</name>
</gene>
<dbReference type="OrthoDB" id="9853409at2"/>
<feature type="compositionally biased region" description="Acidic residues" evidence="1">
    <location>
        <begin position="14"/>
        <end position="27"/>
    </location>
</feature>
<dbReference type="AlphaFoldDB" id="A0A5C6TUU8"/>
<feature type="region of interest" description="Disordered" evidence="1">
    <location>
        <begin position="155"/>
        <end position="174"/>
    </location>
</feature>
<proteinExistence type="predicted"/>
<accession>A0A5C6TUU8</accession>
<name>A0A5C6TUU8_9SPHN</name>
<evidence type="ECO:0000313" key="3">
    <source>
        <dbReference type="Proteomes" id="UP000321249"/>
    </source>
</evidence>
<dbReference type="EMBL" id="VOQQ01000001">
    <property type="protein sequence ID" value="TXC63890.1"/>
    <property type="molecule type" value="Genomic_DNA"/>
</dbReference>
<comment type="caution">
    <text evidence="2">The sequence shown here is derived from an EMBL/GenBank/DDBJ whole genome shotgun (WGS) entry which is preliminary data.</text>
</comment>
<evidence type="ECO:0000256" key="1">
    <source>
        <dbReference type="SAM" id="MobiDB-lite"/>
    </source>
</evidence>
<feature type="region of interest" description="Disordered" evidence="1">
    <location>
        <begin position="1"/>
        <end position="28"/>
    </location>
</feature>
<protein>
    <submittedName>
        <fullName evidence="2">Uncharacterized protein</fullName>
    </submittedName>
</protein>
<feature type="compositionally biased region" description="Basic and acidic residues" evidence="1">
    <location>
        <begin position="1"/>
        <end position="11"/>
    </location>
</feature>
<dbReference type="Proteomes" id="UP000321249">
    <property type="component" value="Unassembled WGS sequence"/>
</dbReference>